<proteinExistence type="predicted"/>
<sequence length="17" mass="1939">MIFGSTVDILARMLQDE</sequence>
<reference evidence="1" key="2">
    <citation type="journal article" date="2015" name="Fish Shellfish Immunol.">
        <title>Early steps in the European eel (Anguilla anguilla)-Vibrio vulnificus interaction in the gills: Role of the RtxA13 toxin.</title>
        <authorList>
            <person name="Callol A."/>
            <person name="Pajuelo D."/>
            <person name="Ebbesson L."/>
            <person name="Teles M."/>
            <person name="MacKenzie S."/>
            <person name="Amaro C."/>
        </authorList>
    </citation>
    <scope>NUCLEOTIDE SEQUENCE</scope>
</reference>
<evidence type="ECO:0000313" key="1">
    <source>
        <dbReference type="EMBL" id="JAH57564.1"/>
    </source>
</evidence>
<accession>A0A0E9TV46</accession>
<dbReference type="AlphaFoldDB" id="A0A0E9TV46"/>
<reference evidence="1" key="1">
    <citation type="submission" date="2014-11" db="EMBL/GenBank/DDBJ databases">
        <authorList>
            <person name="Amaro Gonzalez C."/>
        </authorList>
    </citation>
    <scope>NUCLEOTIDE SEQUENCE</scope>
</reference>
<protein>
    <submittedName>
        <fullName evidence="1">Uncharacterized protein</fullName>
    </submittedName>
</protein>
<dbReference type="EMBL" id="GBXM01051013">
    <property type="protein sequence ID" value="JAH57564.1"/>
    <property type="molecule type" value="Transcribed_RNA"/>
</dbReference>
<name>A0A0E9TV46_ANGAN</name>
<organism evidence="1">
    <name type="scientific">Anguilla anguilla</name>
    <name type="common">European freshwater eel</name>
    <name type="synonym">Muraena anguilla</name>
    <dbReference type="NCBI Taxonomy" id="7936"/>
    <lineage>
        <taxon>Eukaryota</taxon>
        <taxon>Metazoa</taxon>
        <taxon>Chordata</taxon>
        <taxon>Craniata</taxon>
        <taxon>Vertebrata</taxon>
        <taxon>Euteleostomi</taxon>
        <taxon>Actinopterygii</taxon>
        <taxon>Neopterygii</taxon>
        <taxon>Teleostei</taxon>
        <taxon>Anguilliformes</taxon>
        <taxon>Anguillidae</taxon>
        <taxon>Anguilla</taxon>
    </lineage>
</organism>